<dbReference type="SUPFAM" id="SSF53822">
    <property type="entry name" value="Periplasmic binding protein-like I"/>
    <property type="match status" value="1"/>
</dbReference>
<dbReference type="Gene3D" id="3.40.50.2300">
    <property type="match status" value="2"/>
</dbReference>
<dbReference type="Pfam" id="PF13377">
    <property type="entry name" value="Peripla_BP_3"/>
    <property type="match status" value="1"/>
</dbReference>
<organism evidence="5 6">
    <name type="scientific">Aquipuribacter hungaricus</name>
    <dbReference type="NCBI Taxonomy" id="545624"/>
    <lineage>
        <taxon>Bacteria</taxon>
        <taxon>Bacillati</taxon>
        <taxon>Actinomycetota</taxon>
        <taxon>Actinomycetes</taxon>
        <taxon>Micrococcales</taxon>
        <taxon>Intrasporangiaceae</taxon>
        <taxon>Aquipuribacter</taxon>
    </lineage>
</organism>
<evidence type="ECO:0000259" key="4">
    <source>
        <dbReference type="PROSITE" id="PS50932"/>
    </source>
</evidence>
<dbReference type="InterPro" id="IPR010982">
    <property type="entry name" value="Lambda_DNA-bd_dom_sf"/>
</dbReference>
<gene>
    <name evidence="5" type="ORF">ACFOLH_10670</name>
</gene>
<proteinExistence type="predicted"/>
<name>A0ABV7WHF0_9MICO</name>
<feature type="domain" description="HTH lacI-type" evidence="4">
    <location>
        <begin position="10"/>
        <end position="64"/>
    </location>
</feature>
<dbReference type="EMBL" id="JBHRWW010000006">
    <property type="protein sequence ID" value="MFC3688804.1"/>
    <property type="molecule type" value="Genomic_DNA"/>
</dbReference>
<evidence type="ECO:0000256" key="1">
    <source>
        <dbReference type="ARBA" id="ARBA00023015"/>
    </source>
</evidence>
<sequence length="343" mass="35734">MVSSGGRVPATLESVAAAAGVSRATASRVLTGSPRVSEAARDKVLAAASSLAYVPNAAARSLVTRRSDTVAFVVCEPEEKFFSDPFFATVLKGAHRIVAAHSLQLVFVVVATDEDRDQLERFAAGGHLDAAMFVSLHGSEDMPARLDALGLPVVMAGRSLDPGAAGLPVVDVDNAQGAGVATRRLVERGCRRIGTISGPTDMAGSMDRLDGWREAMAAAGRTPHEDDVVTGDYTVEGGHEAMVTLLDRGPEVDGVFCANDLMAAGALRAIADRGLSVPDDVAVVGFDDIPVALATQPPLTTVHQPIEELGRRMAQSLVTSLVAGEPAPQHVRLHTHLVVRGSA</sequence>
<evidence type="ECO:0000313" key="6">
    <source>
        <dbReference type="Proteomes" id="UP001595685"/>
    </source>
</evidence>
<comment type="caution">
    <text evidence="5">The sequence shown here is derived from an EMBL/GenBank/DDBJ whole genome shotgun (WGS) entry which is preliminary data.</text>
</comment>
<keyword evidence="6" id="KW-1185">Reference proteome</keyword>
<dbReference type="Gene3D" id="1.10.260.40">
    <property type="entry name" value="lambda repressor-like DNA-binding domains"/>
    <property type="match status" value="1"/>
</dbReference>
<evidence type="ECO:0000256" key="2">
    <source>
        <dbReference type="ARBA" id="ARBA00023125"/>
    </source>
</evidence>
<dbReference type="InterPro" id="IPR000843">
    <property type="entry name" value="HTH_LacI"/>
</dbReference>
<dbReference type="InterPro" id="IPR028082">
    <property type="entry name" value="Peripla_BP_I"/>
</dbReference>
<keyword evidence="1" id="KW-0805">Transcription regulation</keyword>
<protein>
    <submittedName>
        <fullName evidence="5">LacI family DNA-binding transcriptional regulator</fullName>
    </submittedName>
</protein>
<dbReference type="SMART" id="SM00354">
    <property type="entry name" value="HTH_LACI"/>
    <property type="match status" value="1"/>
</dbReference>
<dbReference type="PANTHER" id="PTHR30146:SF109">
    <property type="entry name" value="HTH-TYPE TRANSCRIPTIONAL REGULATOR GALS"/>
    <property type="match status" value="1"/>
</dbReference>
<reference evidence="6" key="1">
    <citation type="journal article" date="2019" name="Int. J. Syst. Evol. Microbiol.">
        <title>The Global Catalogue of Microorganisms (GCM) 10K type strain sequencing project: providing services to taxonomists for standard genome sequencing and annotation.</title>
        <authorList>
            <consortium name="The Broad Institute Genomics Platform"/>
            <consortium name="The Broad Institute Genome Sequencing Center for Infectious Disease"/>
            <person name="Wu L."/>
            <person name="Ma J."/>
        </authorList>
    </citation>
    <scope>NUCLEOTIDE SEQUENCE [LARGE SCALE GENOMIC DNA]</scope>
    <source>
        <strain evidence="6">NCAIM B.02333</strain>
    </source>
</reference>
<dbReference type="CDD" id="cd01392">
    <property type="entry name" value="HTH_LacI"/>
    <property type="match status" value="1"/>
</dbReference>
<dbReference type="InterPro" id="IPR046335">
    <property type="entry name" value="LacI/GalR-like_sensor"/>
</dbReference>
<dbReference type="CDD" id="cd06267">
    <property type="entry name" value="PBP1_LacI_sugar_binding-like"/>
    <property type="match status" value="1"/>
</dbReference>
<dbReference type="Pfam" id="PF00356">
    <property type="entry name" value="LacI"/>
    <property type="match status" value="1"/>
</dbReference>
<evidence type="ECO:0000256" key="3">
    <source>
        <dbReference type="ARBA" id="ARBA00023163"/>
    </source>
</evidence>
<dbReference type="RefSeq" id="WP_340287894.1">
    <property type="nucleotide sequence ID" value="NZ_JBBEOI010000001.1"/>
</dbReference>
<dbReference type="SUPFAM" id="SSF47413">
    <property type="entry name" value="lambda repressor-like DNA-binding domains"/>
    <property type="match status" value="1"/>
</dbReference>
<dbReference type="Proteomes" id="UP001595685">
    <property type="component" value="Unassembled WGS sequence"/>
</dbReference>
<keyword evidence="2 5" id="KW-0238">DNA-binding</keyword>
<evidence type="ECO:0000313" key="5">
    <source>
        <dbReference type="EMBL" id="MFC3688804.1"/>
    </source>
</evidence>
<dbReference type="GO" id="GO:0003677">
    <property type="term" value="F:DNA binding"/>
    <property type="evidence" value="ECO:0007669"/>
    <property type="project" value="UniProtKB-KW"/>
</dbReference>
<accession>A0ABV7WHF0</accession>
<dbReference type="PROSITE" id="PS50932">
    <property type="entry name" value="HTH_LACI_2"/>
    <property type="match status" value="1"/>
</dbReference>
<dbReference type="PANTHER" id="PTHR30146">
    <property type="entry name" value="LACI-RELATED TRANSCRIPTIONAL REPRESSOR"/>
    <property type="match status" value="1"/>
</dbReference>
<keyword evidence="3" id="KW-0804">Transcription</keyword>